<dbReference type="EMBL" id="JAULSC010000010">
    <property type="protein sequence ID" value="MDO3396451.1"/>
    <property type="molecule type" value="Genomic_DNA"/>
</dbReference>
<proteinExistence type="predicted"/>
<keyword evidence="1" id="KW-0472">Membrane</keyword>
<organism evidence="2 3">
    <name type="scientific">Nocardioides cremeus</name>
    <dbReference type="NCBI Taxonomy" id="3058044"/>
    <lineage>
        <taxon>Bacteria</taxon>
        <taxon>Bacillati</taxon>
        <taxon>Actinomycetota</taxon>
        <taxon>Actinomycetes</taxon>
        <taxon>Propionibacteriales</taxon>
        <taxon>Nocardioidaceae</taxon>
        <taxon>Nocardioides</taxon>
    </lineage>
</organism>
<evidence type="ECO:0000313" key="2">
    <source>
        <dbReference type="EMBL" id="MDO3396451.1"/>
    </source>
</evidence>
<evidence type="ECO:0000313" key="3">
    <source>
        <dbReference type="Proteomes" id="UP001168363"/>
    </source>
</evidence>
<evidence type="ECO:0000256" key="1">
    <source>
        <dbReference type="SAM" id="Phobius"/>
    </source>
</evidence>
<protein>
    <recommendedName>
        <fullName evidence="4">NERD domain-containing protein</fullName>
    </recommendedName>
</protein>
<keyword evidence="1" id="KW-0812">Transmembrane</keyword>
<name>A0ABT8TV91_9ACTN</name>
<dbReference type="Proteomes" id="UP001168363">
    <property type="component" value="Unassembled WGS sequence"/>
</dbReference>
<dbReference type="RefSeq" id="WP_302708502.1">
    <property type="nucleotide sequence ID" value="NZ_JAULSC010000010.1"/>
</dbReference>
<gene>
    <name evidence="2" type="ORF">QWJ41_12025</name>
</gene>
<keyword evidence="3" id="KW-1185">Reference proteome</keyword>
<reference evidence="2" key="1">
    <citation type="submission" date="2023-06" db="EMBL/GenBank/DDBJ databases">
        <title>Genome sequence of Nocardioides sp. SOB44.</title>
        <authorList>
            <person name="Zhang G."/>
        </authorList>
    </citation>
    <scope>NUCLEOTIDE SEQUENCE</scope>
    <source>
        <strain evidence="2">SOB44</strain>
    </source>
</reference>
<keyword evidence="1" id="KW-1133">Transmembrane helix</keyword>
<feature type="transmembrane region" description="Helical" evidence="1">
    <location>
        <begin position="20"/>
        <end position="44"/>
    </location>
</feature>
<comment type="caution">
    <text evidence="2">The sequence shown here is derived from an EMBL/GenBank/DDBJ whole genome shotgun (WGS) entry which is preliminary data.</text>
</comment>
<accession>A0ABT8TV91</accession>
<sequence>MLMFVTGTLMFFGPMLTWKWYLLGATHVFLVAVYLQFLLLSFLAHDREAIWHLRGAWGEDNTRDELKRARRNRLIWGCVDSINLNIGDVDRLVVTRAGGLVAMDSKWRSSVNRDELTRMANDARRSALRAEALCRSLLRPERGARHRAREQPIAVTPLVVVWGPAQHTVPENAVVEGVTFVAGRQLREWLPQLDGSTVDKVVAEDTLQRLTAFRAANSERTTARSS</sequence>
<evidence type="ECO:0008006" key="4">
    <source>
        <dbReference type="Google" id="ProtNLM"/>
    </source>
</evidence>